<proteinExistence type="predicted"/>
<organism evidence="1 2">
    <name type="scientific">Sporormia fimetaria CBS 119925</name>
    <dbReference type="NCBI Taxonomy" id="1340428"/>
    <lineage>
        <taxon>Eukaryota</taxon>
        <taxon>Fungi</taxon>
        <taxon>Dikarya</taxon>
        <taxon>Ascomycota</taxon>
        <taxon>Pezizomycotina</taxon>
        <taxon>Dothideomycetes</taxon>
        <taxon>Pleosporomycetidae</taxon>
        <taxon>Pleosporales</taxon>
        <taxon>Sporormiaceae</taxon>
        <taxon>Sporormia</taxon>
    </lineage>
</organism>
<dbReference type="EMBL" id="MU006573">
    <property type="protein sequence ID" value="KAF2747330.1"/>
    <property type="molecule type" value="Genomic_DNA"/>
</dbReference>
<evidence type="ECO:0000313" key="1">
    <source>
        <dbReference type="EMBL" id="KAF2747330.1"/>
    </source>
</evidence>
<reference evidence="1" key="1">
    <citation type="journal article" date="2020" name="Stud. Mycol.">
        <title>101 Dothideomycetes genomes: a test case for predicting lifestyles and emergence of pathogens.</title>
        <authorList>
            <person name="Haridas S."/>
            <person name="Albert R."/>
            <person name="Binder M."/>
            <person name="Bloem J."/>
            <person name="Labutti K."/>
            <person name="Salamov A."/>
            <person name="Andreopoulos B."/>
            <person name="Baker S."/>
            <person name="Barry K."/>
            <person name="Bills G."/>
            <person name="Bluhm B."/>
            <person name="Cannon C."/>
            <person name="Castanera R."/>
            <person name="Culley D."/>
            <person name="Daum C."/>
            <person name="Ezra D."/>
            <person name="Gonzalez J."/>
            <person name="Henrissat B."/>
            <person name="Kuo A."/>
            <person name="Liang C."/>
            <person name="Lipzen A."/>
            <person name="Lutzoni F."/>
            <person name="Magnuson J."/>
            <person name="Mondo S."/>
            <person name="Nolan M."/>
            <person name="Ohm R."/>
            <person name="Pangilinan J."/>
            <person name="Park H.-J."/>
            <person name="Ramirez L."/>
            <person name="Alfaro M."/>
            <person name="Sun H."/>
            <person name="Tritt A."/>
            <person name="Yoshinaga Y."/>
            <person name="Zwiers L.-H."/>
            <person name="Turgeon B."/>
            <person name="Goodwin S."/>
            <person name="Spatafora J."/>
            <person name="Crous P."/>
            <person name="Grigoriev I."/>
        </authorList>
    </citation>
    <scope>NUCLEOTIDE SEQUENCE</scope>
    <source>
        <strain evidence="1">CBS 119925</strain>
    </source>
</reference>
<gene>
    <name evidence="1" type="ORF">M011DRAFT_56093</name>
</gene>
<sequence length="227" mass="24479">MMETQPSRRASKQSLTPERTGTVCVKIAAFQGCPSRIHLVMWRGEALLCRTKMEWGSVESVDGLGTGTKPSPQSDCYPGTTNTITTGTSCFSLFVCAAGSGLGCRQSCAHTPQGLQRTSYPTMSRDALYIRWARRRPNWDLMRGLEAHSTGFYQVCGLHACCTPCATCPRAAAATRGCATACGHVCHIQTTRRLPANILASACHSLSKRLSLLPTSPLRLREGLGAL</sequence>
<dbReference type="Proteomes" id="UP000799440">
    <property type="component" value="Unassembled WGS sequence"/>
</dbReference>
<dbReference type="AlphaFoldDB" id="A0A6A6VCM0"/>
<evidence type="ECO:0000313" key="2">
    <source>
        <dbReference type="Proteomes" id="UP000799440"/>
    </source>
</evidence>
<keyword evidence="2" id="KW-1185">Reference proteome</keyword>
<protein>
    <submittedName>
        <fullName evidence="1">Uncharacterized protein</fullName>
    </submittedName>
</protein>
<name>A0A6A6VCM0_9PLEO</name>
<accession>A0A6A6VCM0</accession>